<keyword evidence="10 16" id="KW-0418">Kinase</keyword>
<dbReference type="NCBIfam" id="NF009855">
    <property type="entry name" value="PRK13321.1"/>
    <property type="match status" value="1"/>
</dbReference>
<feature type="binding site" evidence="16">
    <location>
        <begin position="6"/>
        <end position="13"/>
    </location>
    <ligand>
        <name>ATP</name>
        <dbReference type="ChEBI" id="CHEBI:30616"/>
    </ligand>
</feature>
<evidence type="ECO:0000256" key="6">
    <source>
        <dbReference type="ARBA" id="ARBA00012102"/>
    </source>
</evidence>
<dbReference type="EC" id="2.7.1.33" evidence="6 16"/>
<keyword evidence="9 16" id="KW-0547">Nucleotide-binding</keyword>
<dbReference type="GO" id="GO:0005524">
    <property type="term" value="F:ATP binding"/>
    <property type="evidence" value="ECO:0007669"/>
    <property type="project" value="UniProtKB-UniRule"/>
</dbReference>
<dbReference type="HAMAP" id="MF_01274">
    <property type="entry name" value="Pantothen_kinase_3"/>
    <property type="match status" value="1"/>
</dbReference>
<comment type="pathway">
    <text evidence="4 16">Cofactor biosynthesis; coenzyme A biosynthesis; CoA from (R)-pantothenate: step 1/5.</text>
</comment>
<dbReference type="NCBIfam" id="TIGR00671">
    <property type="entry name" value="baf"/>
    <property type="match status" value="1"/>
</dbReference>
<evidence type="ECO:0000256" key="10">
    <source>
        <dbReference type="ARBA" id="ARBA00022777"/>
    </source>
</evidence>
<dbReference type="Pfam" id="PF03309">
    <property type="entry name" value="Pan_kinase"/>
    <property type="match status" value="1"/>
</dbReference>
<evidence type="ECO:0000256" key="1">
    <source>
        <dbReference type="ARBA" id="ARBA00001206"/>
    </source>
</evidence>
<comment type="cofactor">
    <cofactor evidence="16">
        <name>NH4(+)</name>
        <dbReference type="ChEBI" id="CHEBI:28938"/>
    </cofactor>
    <cofactor evidence="16">
        <name>K(+)</name>
        <dbReference type="ChEBI" id="CHEBI:29103"/>
    </cofactor>
    <text evidence="16">A monovalent cation. Ammonium or potassium.</text>
</comment>
<dbReference type="PANTHER" id="PTHR34265">
    <property type="entry name" value="TYPE III PANTOTHENATE KINASE"/>
    <property type="match status" value="1"/>
</dbReference>
<comment type="caution">
    <text evidence="17">The sequence shown here is derived from an EMBL/GenBank/DDBJ whole genome shotgun (WGS) entry which is preliminary data.</text>
</comment>
<keyword evidence="12 16" id="KW-0630">Potassium</keyword>
<accession>A0A936TDW7</accession>
<comment type="function">
    <text evidence="16">Catalyzes the phosphorylation of pantothenate (Pan), the first step in CoA biosynthesis.</text>
</comment>
<dbReference type="Gene3D" id="3.30.420.40">
    <property type="match status" value="2"/>
</dbReference>
<name>A0A936TDW7_9ACTN</name>
<dbReference type="Proteomes" id="UP000727993">
    <property type="component" value="Unassembled WGS sequence"/>
</dbReference>
<comment type="catalytic activity">
    <reaction evidence="1 16">
        <text>(R)-pantothenate + ATP = (R)-4'-phosphopantothenate + ADP + H(+)</text>
        <dbReference type="Rhea" id="RHEA:16373"/>
        <dbReference type="ChEBI" id="CHEBI:10986"/>
        <dbReference type="ChEBI" id="CHEBI:15378"/>
        <dbReference type="ChEBI" id="CHEBI:29032"/>
        <dbReference type="ChEBI" id="CHEBI:30616"/>
        <dbReference type="ChEBI" id="CHEBI:456216"/>
        <dbReference type="EC" id="2.7.1.33"/>
    </reaction>
</comment>
<dbReference type="InterPro" id="IPR043129">
    <property type="entry name" value="ATPase_NBD"/>
</dbReference>
<evidence type="ECO:0000256" key="13">
    <source>
        <dbReference type="ARBA" id="ARBA00022993"/>
    </source>
</evidence>
<evidence type="ECO:0000256" key="3">
    <source>
        <dbReference type="ARBA" id="ARBA00004496"/>
    </source>
</evidence>
<feature type="binding site" evidence="16">
    <location>
        <begin position="129"/>
        <end position="132"/>
    </location>
    <ligand>
        <name>substrate</name>
    </ligand>
</feature>
<comment type="similarity">
    <text evidence="14 16">Belongs to the type III pantothenate kinase family.</text>
</comment>
<dbReference type="GO" id="GO:0005737">
    <property type="term" value="C:cytoplasm"/>
    <property type="evidence" value="ECO:0007669"/>
    <property type="project" value="UniProtKB-SubCell"/>
</dbReference>
<feature type="active site" description="Proton acceptor" evidence="16">
    <location>
        <position position="131"/>
    </location>
</feature>
<evidence type="ECO:0000256" key="12">
    <source>
        <dbReference type="ARBA" id="ARBA00022958"/>
    </source>
</evidence>
<feature type="binding site" evidence="16">
    <location>
        <position position="151"/>
    </location>
    <ligand>
        <name>K(+)</name>
        <dbReference type="ChEBI" id="CHEBI:29103"/>
    </ligand>
</feature>
<dbReference type="GO" id="GO:0004594">
    <property type="term" value="F:pantothenate kinase activity"/>
    <property type="evidence" value="ECO:0007669"/>
    <property type="project" value="UniProtKB-UniRule"/>
</dbReference>
<evidence type="ECO:0000313" key="18">
    <source>
        <dbReference type="Proteomes" id="UP000727993"/>
    </source>
</evidence>
<comment type="cofactor">
    <cofactor evidence="2">
        <name>K(+)</name>
        <dbReference type="ChEBI" id="CHEBI:29103"/>
    </cofactor>
</comment>
<feature type="binding site" evidence="16">
    <location>
        <position position="154"/>
    </location>
    <ligand>
        <name>ATP</name>
        <dbReference type="ChEBI" id="CHEBI:30616"/>
    </ligand>
</feature>
<keyword evidence="13 16" id="KW-0173">Coenzyme A biosynthesis</keyword>
<reference evidence="17 18" key="1">
    <citation type="submission" date="2020-10" db="EMBL/GenBank/DDBJ databases">
        <title>Connecting structure to function with the recovery of over 1000 high-quality activated sludge metagenome-assembled genomes encoding full-length rRNA genes using long-read sequencing.</title>
        <authorList>
            <person name="Singleton C.M."/>
            <person name="Petriglieri F."/>
            <person name="Kristensen J.M."/>
            <person name="Kirkegaard R.H."/>
            <person name="Michaelsen T.Y."/>
            <person name="Andersen M.H."/>
            <person name="Karst S.M."/>
            <person name="Dueholm M.S."/>
            <person name="Nielsen P.H."/>
            <person name="Albertsen M."/>
        </authorList>
    </citation>
    <scope>NUCLEOTIDE SEQUENCE [LARGE SCALE GENOMIC DNA]</scope>
    <source>
        <strain evidence="17">Lyne_18-Q3-R50-59_MAXAC.006</strain>
    </source>
</reference>
<feature type="binding site" evidence="16">
    <location>
        <position position="122"/>
    </location>
    <ligand>
        <name>substrate</name>
    </ligand>
</feature>
<comment type="subcellular location">
    <subcellularLocation>
        <location evidence="3 16">Cytoplasm</location>
    </subcellularLocation>
</comment>
<dbReference type="PANTHER" id="PTHR34265:SF1">
    <property type="entry name" value="TYPE III PANTOTHENATE KINASE"/>
    <property type="match status" value="1"/>
</dbReference>
<evidence type="ECO:0000256" key="7">
    <source>
        <dbReference type="ARBA" id="ARBA00022490"/>
    </source>
</evidence>
<keyword evidence="7 16" id="KW-0963">Cytoplasm</keyword>
<evidence type="ECO:0000256" key="8">
    <source>
        <dbReference type="ARBA" id="ARBA00022679"/>
    </source>
</evidence>
<dbReference type="EMBL" id="JADJZA010000002">
    <property type="protein sequence ID" value="MBK9296457.1"/>
    <property type="molecule type" value="Genomic_DNA"/>
</dbReference>
<keyword evidence="16" id="KW-0479">Metal-binding</keyword>
<evidence type="ECO:0000256" key="14">
    <source>
        <dbReference type="ARBA" id="ARBA00038036"/>
    </source>
</evidence>
<evidence type="ECO:0000256" key="11">
    <source>
        <dbReference type="ARBA" id="ARBA00022840"/>
    </source>
</evidence>
<protein>
    <recommendedName>
        <fullName evidence="15 16">Type III pantothenate kinase</fullName>
        <ecNumber evidence="6 16">2.7.1.33</ecNumber>
    </recommendedName>
    <alternativeName>
        <fullName evidence="16">PanK-III</fullName>
    </alternativeName>
    <alternativeName>
        <fullName evidence="16">Pantothenic acid kinase</fullName>
    </alternativeName>
</protein>
<evidence type="ECO:0000256" key="9">
    <source>
        <dbReference type="ARBA" id="ARBA00022741"/>
    </source>
</evidence>
<evidence type="ECO:0000313" key="17">
    <source>
        <dbReference type="EMBL" id="MBK9296457.1"/>
    </source>
</evidence>
<organism evidence="17 18">
    <name type="scientific">Candidatus Neomicrothrix subdominans</name>
    <dbReference type="NCBI Taxonomy" id="2954438"/>
    <lineage>
        <taxon>Bacteria</taxon>
        <taxon>Bacillati</taxon>
        <taxon>Actinomycetota</taxon>
        <taxon>Acidimicrobiia</taxon>
        <taxon>Acidimicrobiales</taxon>
        <taxon>Microthrixaceae</taxon>
        <taxon>Candidatus Neomicrothrix</taxon>
    </lineage>
</organism>
<keyword evidence="11 16" id="KW-0067">ATP-binding</keyword>
<dbReference type="CDD" id="cd24015">
    <property type="entry name" value="ASKHA_NBD_PanK-III"/>
    <property type="match status" value="1"/>
</dbReference>
<feature type="binding site" evidence="16">
    <location>
        <position position="206"/>
    </location>
    <ligand>
        <name>substrate</name>
    </ligand>
</feature>
<proteinExistence type="inferred from homology"/>
<evidence type="ECO:0000256" key="16">
    <source>
        <dbReference type="HAMAP-Rule" id="MF_01274"/>
    </source>
</evidence>
<evidence type="ECO:0000256" key="4">
    <source>
        <dbReference type="ARBA" id="ARBA00005225"/>
    </source>
</evidence>
<dbReference type="GO" id="GO:0046872">
    <property type="term" value="F:metal ion binding"/>
    <property type="evidence" value="ECO:0007669"/>
    <property type="project" value="UniProtKB-KW"/>
</dbReference>
<sequence>MLLTIDVGNTQTMVGLYREAVPVGGDGSPGLPSSGADDSDLVDHWRISTEADRTSDELAMVLRQLLESAEDHLDADVELHGIAISSGVPFVTAELRQMCEHRFGIEPVVVGPGVKTGLPIRYDNPTEVGADRVANAVGALDRYGGPTVVVDFGTATTFDVISADGAYLGGAIIPGVEISLNALFGRAAGLRRVELVPPRSVVGRTTVESIQSGVLYGTAAMVDGMTQRIVQELGGTATIVATGGLADVIAPHANTLDHLDPWITLHGLRLIWEKNQ</sequence>
<dbReference type="InterPro" id="IPR004619">
    <property type="entry name" value="Type_III_PanK"/>
</dbReference>
<dbReference type="SUPFAM" id="SSF53067">
    <property type="entry name" value="Actin-like ATPase domain"/>
    <property type="match status" value="2"/>
</dbReference>
<keyword evidence="8 16" id="KW-0808">Transferase</keyword>
<dbReference type="GO" id="GO:0015937">
    <property type="term" value="P:coenzyme A biosynthetic process"/>
    <property type="evidence" value="ECO:0007669"/>
    <property type="project" value="UniProtKB-UniRule"/>
</dbReference>
<evidence type="ECO:0000256" key="2">
    <source>
        <dbReference type="ARBA" id="ARBA00001958"/>
    </source>
</evidence>
<comment type="subunit">
    <text evidence="5 16">Homodimer.</text>
</comment>
<gene>
    <name evidence="16" type="primary">coaX</name>
    <name evidence="17" type="ORF">IPN02_06285</name>
</gene>
<evidence type="ECO:0000256" key="5">
    <source>
        <dbReference type="ARBA" id="ARBA00011738"/>
    </source>
</evidence>
<evidence type="ECO:0000256" key="15">
    <source>
        <dbReference type="ARBA" id="ARBA00040883"/>
    </source>
</evidence>
<dbReference type="AlphaFoldDB" id="A0A936TDW7"/>